<feature type="region of interest" description="Disordered" evidence="1">
    <location>
        <begin position="709"/>
        <end position="729"/>
    </location>
</feature>
<feature type="compositionally biased region" description="Basic and acidic residues" evidence="1">
    <location>
        <begin position="1137"/>
        <end position="1146"/>
    </location>
</feature>
<dbReference type="GO" id="GO:0005524">
    <property type="term" value="F:ATP binding"/>
    <property type="evidence" value="ECO:0007669"/>
    <property type="project" value="InterPro"/>
</dbReference>
<feature type="region of interest" description="Disordered" evidence="1">
    <location>
        <begin position="410"/>
        <end position="446"/>
    </location>
</feature>
<dbReference type="Proteomes" id="UP000507245">
    <property type="component" value="Unassembled WGS sequence"/>
</dbReference>
<protein>
    <recommendedName>
        <fullName evidence="2">Proline-tRNA ligase class II C-terminal domain-containing protein</fullName>
    </recommendedName>
</protein>
<evidence type="ECO:0000313" key="4">
    <source>
        <dbReference type="Proteomes" id="UP000507245"/>
    </source>
</evidence>
<feature type="compositionally biased region" description="Polar residues" evidence="1">
    <location>
        <begin position="946"/>
        <end position="960"/>
    </location>
</feature>
<accession>A0A6J5WNH1</accession>
<dbReference type="PANTHER" id="PTHR34536:SF6">
    <property type="entry name" value="DENTIN SIALOPHOSPHOPROTEIN-LIKE PROTEIN"/>
    <property type="match status" value="1"/>
</dbReference>
<organism evidence="3 4">
    <name type="scientific">Prunus armeniaca</name>
    <name type="common">Apricot</name>
    <name type="synonym">Armeniaca vulgaris</name>
    <dbReference type="NCBI Taxonomy" id="36596"/>
    <lineage>
        <taxon>Eukaryota</taxon>
        <taxon>Viridiplantae</taxon>
        <taxon>Streptophyta</taxon>
        <taxon>Embryophyta</taxon>
        <taxon>Tracheophyta</taxon>
        <taxon>Spermatophyta</taxon>
        <taxon>Magnoliopsida</taxon>
        <taxon>eudicotyledons</taxon>
        <taxon>Gunneridae</taxon>
        <taxon>Pentapetalae</taxon>
        <taxon>rosids</taxon>
        <taxon>fabids</taxon>
        <taxon>Rosales</taxon>
        <taxon>Rosaceae</taxon>
        <taxon>Amygdaloideae</taxon>
        <taxon>Amygdaleae</taxon>
        <taxon>Prunus</taxon>
    </lineage>
</organism>
<keyword evidence="4" id="KW-1185">Reference proteome</keyword>
<dbReference type="PANTHER" id="PTHR34536">
    <property type="entry name" value="DENTIN SIALOPHOSPHOPROTEIN-LIKE PROTEIN"/>
    <property type="match status" value="1"/>
</dbReference>
<evidence type="ECO:0000259" key="2">
    <source>
        <dbReference type="SMART" id="SM00946"/>
    </source>
</evidence>
<dbReference type="GO" id="GO:0005737">
    <property type="term" value="C:cytoplasm"/>
    <property type="evidence" value="ECO:0007669"/>
    <property type="project" value="InterPro"/>
</dbReference>
<feature type="region of interest" description="Disordered" evidence="1">
    <location>
        <begin position="927"/>
        <end position="980"/>
    </location>
</feature>
<dbReference type="Gene3D" id="3.30.110.30">
    <property type="entry name" value="C-terminal domain of ProRS"/>
    <property type="match status" value="1"/>
</dbReference>
<dbReference type="InterPro" id="IPR017449">
    <property type="entry name" value="Pro-tRNA_synth_II"/>
</dbReference>
<dbReference type="OrthoDB" id="1350766at2759"/>
<feature type="compositionally biased region" description="Basic and acidic residues" evidence="1">
    <location>
        <begin position="1041"/>
        <end position="1050"/>
    </location>
</feature>
<dbReference type="SMART" id="SM00946">
    <property type="entry name" value="ProRS-C_1"/>
    <property type="match status" value="1"/>
</dbReference>
<reference evidence="4" key="1">
    <citation type="journal article" date="2020" name="Genome Biol.">
        <title>Gamete binning: chromosome-level and haplotype-resolved genome assembly enabled by high-throughput single-cell sequencing of gamete genomes.</title>
        <authorList>
            <person name="Campoy J.A."/>
            <person name="Sun H."/>
            <person name="Goel M."/>
            <person name="Jiao W.-B."/>
            <person name="Folz-Donahue K."/>
            <person name="Wang N."/>
            <person name="Rubio M."/>
            <person name="Liu C."/>
            <person name="Kukat C."/>
            <person name="Ruiz D."/>
            <person name="Huettel B."/>
            <person name="Schneeberger K."/>
        </authorList>
    </citation>
    <scope>NUCLEOTIDE SEQUENCE [LARGE SCALE GENOMIC DNA]</scope>
    <source>
        <strain evidence="4">cv. Rojo Pasion</strain>
    </source>
</reference>
<sequence length="1394" mass="152916">MEPSNLEAYVKDKLDEIQSSLLRQAESFRDSNIVDVSSYDELKVAISQGKWARGPWSASNEDELKVKEETGAMIRCFPFEQPLGIERCLMTVVEDEMDGSDAIGLFPCAGREERASFLDFLQVWGPIACGNKRKWGEKIEEEEGGINQRPQGAGVSSLLIDSIRFDRDGDCWKIERTGVVGGKVIRNLFPLVGLKKSLSHILERSRKLNHFSFCACTGGVPTTLVQSGKQLTAASCRTCGSRQTISKGYRSAPRRSRKLVDRSQKLGVELAEKSARSPSETTVSESEKLGVAVLGRRFGDKIEHVPIKKRRFMVRSPSPPPHLSSPHLEDNQPPLDGRRASGQKSCPKSIVKKHPTRSDASTLTRLCHSVADSGVNENLNEVTNQKPGGGEDFSGIEILAAAACNNSINDDMNPVEGNSVGEDLSQDGKDASTSERPSEQTFVSTSSTEMEAASEFSEARDASVSAILEESVASLETVHSSIKDIPQEDKIESSSFEANGVRINPSEGHDEAVARSISSKDVRLHWDLNVTMDAWDEPCDMVIGDPQTTAVDDISMNNKQGSEALEIPGVEDAKNDIASTVQPLADNDEQGLEACPEFEMSYGKCVPADNALGPSKDTGMGAKASSQDASVDTCVDHSPCDDIMVTGPVSEETNKTPPPILAVKHMTEDTAPGVQLGVTVCSESVKVENPAIACVPEGASCEIESTVLDDDGKGSGATSSFHDDPKSPEEMMGVESCHSLAPVVLEVKPVAKTEDMAADISKLDCDDKSASGASIGEGLSLVTLTAKEPVEAISETHTVDSLPKAAAGVLLCLGRVTTEDPSNDNCDLDVCQDDKDHMVGKEKTMEHEAGYESQYEDGELRESDVPYWEENEFEDEEAECVDYGSDTCDSDAAHDSISGKVGMGLECRETEVFGSESREINRNAKVVRGLSPGSDNMCEKNEHSLRQCSMGSKTKTSGSDQLPGDSEASSNRTAEATEGCTGRRHAANYFDGLGGKYSPAEVGGSVASNTLNRMGPVCARRRLHNFDMSFRSEEAGSDQSMGKEKSDSRMHSKSSGGAHLVNPSGGYWDSKHRESPSYHGSFGSGRPRPKSVVESHGFEMDPDDTFSEAAGVHNRVRRQAISFSSNRLYQPPLRRRSPAERNDTHNMHRGVIPMRDTSPDRRRFRRYPQGVSRGIREEYHRPMPMIPTNVLIMCHAEWPGESKALHLLAEDLYIMVDPTRSSSLDAEVVLLFHGVYQENGMMFQDIVAAGLLIIGWILKWISQECPFRSTEISGRRFQQGQRIDSVRSSRRLSSDDYFEPMSRPARFSELASGGGRECRYEGSDDDRRKHDGRFEIMHRVRRYDSDGVVRQFRYDEEDRFASRNTQNYDDCDNRAADRRPRDAYVGEIAKRRVN</sequence>
<evidence type="ECO:0000313" key="3">
    <source>
        <dbReference type="EMBL" id="CAB4301903.1"/>
    </source>
</evidence>
<name>A0A6J5WNH1_PRUAR</name>
<dbReference type="EMBL" id="CAEKKB010000002">
    <property type="protein sequence ID" value="CAB4301903.1"/>
    <property type="molecule type" value="Genomic_DNA"/>
</dbReference>
<proteinExistence type="predicted"/>
<feature type="region of interest" description="Disordered" evidence="1">
    <location>
        <begin position="1030"/>
        <end position="1100"/>
    </location>
</feature>
<dbReference type="SUPFAM" id="SSF64586">
    <property type="entry name" value="C-terminal domain of ProRS"/>
    <property type="match status" value="1"/>
</dbReference>
<dbReference type="GO" id="GO:0004827">
    <property type="term" value="F:proline-tRNA ligase activity"/>
    <property type="evidence" value="ECO:0007669"/>
    <property type="project" value="InterPro"/>
</dbReference>
<dbReference type="InterPro" id="IPR016061">
    <property type="entry name" value="Pro-tRNA_ligase_II_C"/>
</dbReference>
<dbReference type="GO" id="GO:0006433">
    <property type="term" value="P:prolyl-tRNA aminoacylation"/>
    <property type="evidence" value="ECO:0007669"/>
    <property type="project" value="InterPro"/>
</dbReference>
<gene>
    <name evidence="3" type="ORF">ORAREDHAP_LOCUS17471</name>
</gene>
<dbReference type="Pfam" id="PF09180">
    <property type="entry name" value="ProRS-C_1"/>
    <property type="match status" value="1"/>
</dbReference>
<feature type="compositionally biased region" description="Basic and acidic residues" evidence="1">
    <location>
        <begin position="426"/>
        <end position="438"/>
    </location>
</feature>
<feature type="region of interest" description="Disordered" evidence="1">
    <location>
        <begin position="1133"/>
        <end position="1162"/>
    </location>
</feature>
<feature type="region of interest" description="Disordered" evidence="1">
    <location>
        <begin position="309"/>
        <end position="363"/>
    </location>
</feature>
<evidence type="ECO:0000256" key="1">
    <source>
        <dbReference type="SAM" id="MobiDB-lite"/>
    </source>
</evidence>
<feature type="domain" description="Proline-tRNA ligase class II C-terminal" evidence="2">
    <location>
        <begin position="39"/>
        <end position="95"/>
    </location>
</feature>